<dbReference type="InterPro" id="IPR004846">
    <property type="entry name" value="T2SS/T3SS_dom"/>
</dbReference>
<dbReference type="PRINTS" id="PR00811">
    <property type="entry name" value="BCTERIALGSPD"/>
</dbReference>
<dbReference type="PANTHER" id="PTHR30332">
    <property type="entry name" value="PROBABLE GENERAL SECRETION PATHWAY PROTEIN D"/>
    <property type="match status" value="1"/>
</dbReference>
<proteinExistence type="inferred from homology"/>
<evidence type="ECO:0000259" key="4">
    <source>
        <dbReference type="Pfam" id="PF00263"/>
    </source>
</evidence>
<evidence type="ECO:0000259" key="5">
    <source>
        <dbReference type="Pfam" id="PF13629"/>
    </source>
</evidence>
<dbReference type="InterPro" id="IPR050810">
    <property type="entry name" value="Bact_Secretion_Sys_Channel"/>
</dbReference>
<evidence type="ECO:0000313" key="6">
    <source>
        <dbReference type="EMBL" id="PCD03311.1"/>
    </source>
</evidence>
<keyword evidence="7" id="KW-1185">Reference proteome</keyword>
<comment type="caution">
    <text evidence="6">The sequence shown here is derived from an EMBL/GenBank/DDBJ whole genome shotgun (WGS) entry which is preliminary data.</text>
</comment>
<evidence type="ECO:0000256" key="2">
    <source>
        <dbReference type="SAM" id="MobiDB-lite"/>
    </source>
</evidence>
<dbReference type="Pfam" id="PF00263">
    <property type="entry name" value="Secretin"/>
    <property type="match status" value="1"/>
</dbReference>
<organism evidence="6 7">
    <name type="scientific">Sphingomonas spermidinifaciens</name>
    <dbReference type="NCBI Taxonomy" id="1141889"/>
    <lineage>
        <taxon>Bacteria</taxon>
        <taxon>Pseudomonadati</taxon>
        <taxon>Pseudomonadota</taxon>
        <taxon>Alphaproteobacteria</taxon>
        <taxon>Sphingomonadales</taxon>
        <taxon>Sphingomonadaceae</taxon>
        <taxon>Sphingomonas</taxon>
    </lineage>
</organism>
<accession>A0A2A4B4E7</accession>
<dbReference type="RefSeq" id="WP_096341710.1">
    <property type="nucleotide sequence ID" value="NZ_NWMW01000001.1"/>
</dbReference>
<dbReference type="InterPro" id="IPR001775">
    <property type="entry name" value="GspD/PilQ"/>
</dbReference>
<dbReference type="AlphaFoldDB" id="A0A2A4B4E7"/>
<name>A0A2A4B4E7_9SPHN</name>
<dbReference type="EMBL" id="NWMW01000001">
    <property type="protein sequence ID" value="PCD03311.1"/>
    <property type="molecule type" value="Genomic_DNA"/>
</dbReference>
<dbReference type="PROSITE" id="PS51318">
    <property type="entry name" value="TAT"/>
    <property type="match status" value="1"/>
</dbReference>
<dbReference type="GO" id="GO:0009306">
    <property type="term" value="P:protein secretion"/>
    <property type="evidence" value="ECO:0007669"/>
    <property type="project" value="InterPro"/>
</dbReference>
<evidence type="ECO:0000256" key="3">
    <source>
        <dbReference type="SAM" id="SignalP"/>
    </source>
</evidence>
<gene>
    <name evidence="6" type="ORF">COC42_02605</name>
</gene>
<feature type="signal peptide" evidence="3">
    <location>
        <begin position="1"/>
        <end position="30"/>
    </location>
</feature>
<dbReference type="InterPro" id="IPR032789">
    <property type="entry name" value="T2SS-T3SS_pil_N"/>
</dbReference>
<dbReference type="OrthoDB" id="9775455at2"/>
<reference evidence="6 7" key="1">
    <citation type="submission" date="2017-09" db="EMBL/GenBank/DDBJ databases">
        <title>Sphingomonas spermidinifaciens 9NM-10, whole genome shotgun sequence.</title>
        <authorList>
            <person name="Feng G."/>
            <person name="Zhu H."/>
        </authorList>
    </citation>
    <scope>NUCLEOTIDE SEQUENCE [LARGE SCALE GENOMIC DNA]</scope>
    <source>
        <strain evidence="6 7">9NM-10</strain>
    </source>
</reference>
<protein>
    <submittedName>
        <fullName evidence="6">Secretion system protein</fullName>
    </submittedName>
</protein>
<sequence length="517" mass="54021">MATLPNSRRIALALAAAAPFAIAIAAPATAQSINEPRETMQLNTGLGRMVTVATPITDVFVADGGIADVQVRSPGQFWVFGKKRGETTVYAVSKSGKVVYSTQLRVGDNYNSLDQMLGLAMPEATIRTTTMNGVVLLTGTVAQPADAAEAERLVQAFVGKETNVVSRLRTATPLQVNLQVKIAEVSRSFLKNIGTNLTTRDNGSFLFGLSRGRQGTITTVEGVPGVPGAPVDSNGARPGDTLFGFPAQQDSSSLVGAAGRFLGLDLLASLDLGETIGQVTTLANPNLTALSGETANFLAGGEIPIPISQGLGAVSVQFKQYGVSLAYTPTVLADGRISLRVRPEVSQLSAAGAVVFQGIQIPALTTRRAETTVELGSGQSFMIAGLLQNNHDNQIEKTPGLGDLPVLGTLFRSNGFRRQETELVIVVTPYLVKPVDANQIALPTDGYKTPTDVERILLGQLESLSSHRDRPKPGMAVPPASPPTLGLATPAPVAPAPAPVRREKSDKGAAAPGFSSN</sequence>
<evidence type="ECO:0000256" key="1">
    <source>
        <dbReference type="RuleBase" id="RU004003"/>
    </source>
</evidence>
<dbReference type="Proteomes" id="UP000218366">
    <property type="component" value="Unassembled WGS sequence"/>
</dbReference>
<feature type="chain" id="PRO_5013331349" evidence="3">
    <location>
        <begin position="31"/>
        <end position="517"/>
    </location>
</feature>
<dbReference type="InterPro" id="IPR006311">
    <property type="entry name" value="TAT_signal"/>
</dbReference>
<feature type="domain" description="Pilus formation protein N-terminal" evidence="5">
    <location>
        <begin position="37"/>
        <end position="106"/>
    </location>
</feature>
<dbReference type="Pfam" id="PF13629">
    <property type="entry name" value="T2SS-T3SS_pil_N"/>
    <property type="match status" value="1"/>
</dbReference>
<dbReference type="GO" id="GO:0015627">
    <property type="term" value="C:type II protein secretion system complex"/>
    <property type="evidence" value="ECO:0007669"/>
    <property type="project" value="TreeGrafter"/>
</dbReference>
<dbReference type="PANTHER" id="PTHR30332:SF17">
    <property type="entry name" value="TYPE IV PILIATION SYSTEM PROTEIN DR_0774-RELATED"/>
    <property type="match status" value="1"/>
</dbReference>
<comment type="similarity">
    <text evidence="1">Belongs to the bacterial secretin family.</text>
</comment>
<keyword evidence="3" id="KW-0732">Signal</keyword>
<evidence type="ECO:0000313" key="7">
    <source>
        <dbReference type="Proteomes" id="UP000218366"/>
    </source>
</evidence>
<feature type="region of interest" description="Disordered" evidence="2">
    <location>
        <begin position="465"/>
        <end position="517"/>
    </location>
</feature>
<feature type="domain" description="Type II/III secretion system secretin-like" evidence="4">
    <location>
        <begin position="275"/>
        <end position="433"/>
    </location>
</feature>